<dbReference type="Proteomes" id="UP000515561">
    <property type="component" value="Chromosome"/>
</dbReference>
<keyword evidence="2" id="KW-1185">Reference proteome</keyword>
<dbReference type="Pfam" id="PF04015">
    <property type="entry name" value="DUF362"/>
    <property type="match status" value="1"/>
</dbReference>
<dbReference type="AlphaFoldDB" id="A0A6S6R646"/>
<sequence>MRNRRIQESIVGIVKNPTKEEAIKRVLDLLPVKDIIKNGDRVVITPNWVNDKAPGTGTIVGPDTLRYLIRYVKDFNPKEIIIATGSGGVETTQVFHKYGYTKVIEEEKVTFIDLNYGPFCMLPLGHSIIGQTEINQVLMNLDVLISFTQLKQHEEATMSASIKNIALGWPPASIHGFPKKQLGIHEDLHGFIYAMAKKIPIDLAIVSADKAMIGTGPSDGKAVNTGGLILAGTDAVAVDAIGARLLGFLPQAVHYLYRLYQDGVGEADPKAMTIKGLPVIEAEKIFSKAAYGEEITLDKNNTLKDIHGNT</sequence>
<evidence type="ECO:0000313" key="1">
    <source>
        <dbReference type="EMBL" id="BCJ94511.1"/>
    </source>
</evidence>
<accession>A0A6S6R646</accession>
<dbReference type="EMBL" id="AP023367">
    <property type="protein sequence ID" value="BCJ94511.1"/>
    <property type="molecule type" value="Genomic_DNA"/>
</dbReference>
<dbReference type="Gene3D" id="3.40.50.11440">
    <property type="match status" value="1"/>
</dbReference>
<dbReference type="KEGG" id="acel:acsn021_20800"/>
<protein>
    <submittedName>
        <fullName evidence="1">Uncharacterized protein</fullName>
    </submittedName>
</protein>
<dbReference type="InterPro" id="IPR007160">
    <property type="entry name" value="DUF362"/>
</dbReference>
<reference evidence="1 2" key="1">
    <citation type="journal article" date="2016" name="Int. J. Syst. Evol. Microbiol.">
        <title>Descriptions of Anaerotaenia torta gen. nov., sp. nov. and Anaerocolumna cellulosilytica gen. nov., sp. nov. isolated from a methanogenic reactor of cattle waste.</title>
        <authorList>
            <person name="Uek A."/>
            <person name="Ohtaki Y."/>
            <person name="Kaku N."/>
            <person name="Ueki K."/>
        </authorList>
    </citation>
    <scope>NUCLEOTIDE SEQUENCE [LARGE SCALE GENOMIC DNA]</scope>
    <source>
        <strain evidence="1 2">SN021</strain>
    </source>
</reference>
<dbReference type="RefSeq" id="WP_184089922.1">
    <property type="nucleotide sequence ID" value="NZ_AP023367.1"/>
</dbReference>
<name>A0A6S6R646_9FIRM</name>
<organism evidence="1 2">
    <name type="scientific">Anaerocolumna cellulosilytica</name>
    <dbReference type="NCBI Taxonomy" id="433286"/>
    <lineage>
        <taxon>Bacteria</taxon>
        <taxon>Bacillati</taxon>
        <taxon>Bacillota</taxon>
        <taxon>Clostridia</taxon>
        <taxon>Lachnospirales</taxon>
        <taxon>Lachnospiraceae</taxon>
        <taxon>Anaerocolumna</taxon>
    </lineage>
</organism>
<gene>
    <name evidence="1" type="ORF">acsn021_20800</name>
</gene>
<evidence type="ECO:0000313" key="2">
    <source>
        <dbReference type="Proteomes" id="UP000515561"/>
    </source>
</evidence>
<proteinExistence type="predicted"/>